<name>A0A4S4K672_9APHY</name>
<keyword evidence="1" id="KW-0175">Coiled coil</keyword>
<sequence length="444" mass="49880">MVQALKDDLMSTTQDVRGMKERLKLTLESLTKMEKERENSHAEWKDVEKGLREQACSLHEHSQRLATEKDAYKADFHKANATIERLQGYLHRHRGLEKELEENRRTNANLSRELKALRLEQRDQGALLQIRSAELRDAQALLDKTDLASHADVLRMVEKLNSEIFQISALITDSVRFGGVQAEQGFVVASYATAERFIGPALSKLLTEGHHREDPICVQIALQALLVTYVSWIITSWDVTLSHEQRKLLQKLHARIFETDAQVVSAKWRSLTRRSLTRVNTNSLSDLTGSLTTEILQRITDVLIISKVDGDYQGVHRSFVQDFEDKVRNVVDLSQSTSKAIGEDVISTDFQIIAPYCGDPFIADSMENEYGGGRGEKGSGGQSEMTDSFVLCTTQLGLRRCEKSKIVQTEGEDEVKTIVLLKTKVALSSMIAEMEKGEGSSESV</sequence>
<dbReference type="EMBL" id="SGPJ01000715">
    <property type="protein sequence ID" value="THG93265.1"/>
    <property type="molecule type" value="Genomic_DNA"/>
</dbReference>
<feature type="coiled-coil region" evidence="1">
    <location>
        <begin position="93"/>
        <end position="120"/>
    </location>
</feature>
<organism evidence="2 3">
    <name type="scientific">Hermanssonia centrifuga</name>
    <dbReference type="NCBI Taxonomy" id="98765"/>
    <lineage>
        <taxon>Eukaryota</taxon>
        <taxon>Fungi</taxon>
        <taxon>Dikarya</taxon>
        <taxon>Basidiomycota</taxon>
        <taxon>Agaricomycotina</taxon>
        <taxon>Agaricomycetes</taxon>
        <taxon>Polyporales</taxon>
        <taxon>Meruliaceae</taxon>
        <taxon>Hermanssonia</taxon>
    </lineage>
</organism>
<dbReference type="Proteomes" id="UP000309038">
    <property type="component" value="Unassembled WGS sequence"/>
</dbReference>
<evidence type="ECO:0000313" key="2">
    <source>
        <dbReference type="EMBL" id="THG93265.1"/>
    </source>
</evidence>
<reference evidence="2 3" key="1">
    <citation type="submission" date="2019-02" db="EMBL/GenBank/DDBJ databases">
        <title>Genome sequencing of the rare red list fungi Phlebia centrifuga.</title>
        <authorList>
            <person name="Buettner E."/>
            <person name="Kellner H."/>
        </authorList>
    </citation>
    <scope>NUCLEOTIDE SEQUENCE [LARGE SCALE GENOMIC DNA]</scope>
    <source>
        <strain evidence="2 3">DSM 108282</strain>
    </source>
</reference>
<dbReference type="AlphaFoldDB" id="A0A4S4K672"/>
<evidence type="ECO:0000256" key="1">
    <source>
        <dbReference type="SAM" id="Coils"/>
    </source>
</evidence>
<gene>
    <name evidence="2" type="ORF">EW026_g7930</name>
</gene>
<keyword evidence="3" id="KW-1185">Reference proteome</keyword>
<evidence type="ECO:0000313" key="3">
    <source>
        <dbReference type="Proteomes" id="UP000309038"/>
    </source>
</evidence>
<comment type="caution">
    <text evidence="2">The sequence shown here is derived from an EMBL/GenBank/DDBJ whole genome shotgun (WGS) entry which is preliminary data.</text>
</comment>
<accession>A0A4S4K672</accession>
<proteinExistence type="predicted"/>
<protein>
    <submittedName>
        <fullName evidence="2">Uncharacterized protein</fullName>
    </submittedName>
</protein>